<dbReference type="InterPro" id="IPR051615">
    <property type="entry name" value="Transcr_Regulatory_Elem"/>
</dbReference>
<evidence type="ECO:0000259" key="8">
    <source>
        <dbReference type="SMART" id="SM00906"/>
    </source>
</evidence>
<dbReference type="SMART" id="SM00906">
    <property type="entry name" value="Fungal_trans"/>
    <property type="match status" value="1"/>
</dbReference>
<dbReference type="STRING" id="1198029.A0A1U7LS71"/>
<dbReference type="Pfam" id="PF04082">
    <property type="entry name" value="Fungal_trans"/>
    <property type="match status" value="1"/>
</dbReference>
<dbReference type="GO" id="GO:0006351">
    <property type="term" value="P:DNA-templated transcription"/>
    <property type="evidence" value="ECO:0007669"/>
    <property type="project" value="InterPro"/>
</dbReference>
<feature type="domain" description="Xylanolytic transcriptional activator regulatory" evidence="8">
    <location>
        <begin position="183"/>
        <end position="253"/>
    </location>
</feature>
<keyword evidence="6" id="KW-0539">Nucleus</keyword>
<proteinExistence type="predicted"/>
<gene>
    <name evidence="9" type="ORF">NEOLI_001169</name>
</gene>
<keyword evidence="5" id="KW-0804">Transcription</keyword>
<dbReference type="CDD" id="cd12148">
    <property type="entry name" value="fungal_TF_MHR"/>
    <property type="match status" value="1"/>
</dbReference>
<dbReference type="OMA" id="QWRYERE"/>
<evidence type="ECO:0000256" key="3">
    <source>
        <dbReference type="ARBA" id="ARBA00023015"/>
    </source>
</evidence>
<keyword evidence="1" id="KW-0479">Metal-binding</keyword>
<keyword evidence="10" id="KW-1185">Reference proteome</keyword>
<keyword evidence="7" id="KW-0472">Membrane</keyword>
<reference evidence="9 10" key="1">
    <citation type="submission" date="2016-04" db="EMBL/GenBank/DDBJ databases">
        <title>Evolutionary innovation and constraint leading to complex multicellularity in the Ascomycota.</title>
        <authorList>
            <person name="Cisse O."/>
            <person name="Nguyen A."/>
            <person name="Hewitt D.A."/>
            <person name="Jedd G."/>
            <person name="Stajich J.E."/>
        </authorList>
    </citation>
    <scope>NUCLEOTIDE SEQUENCE [LARGE SCALE GENOMIC DNA]</scope>
    <source>
        <strain evidence="9 10">DAH-3</strain>
    </source>
</reference>
<evidence type="ECO:0000256" key="6">
    <source>
        <dbReference type="ARBA" id="ARBA00023242"/>
    </source>
</evidence>
<dbReference type="PANTHER" id="PTHR31313:SF79">
    <property type="entry name" value="C6 FINGER DOMAIN-CONTAINING PROTEIN"/>
    <property type="match status" value="1"/>
</dbReference>
<sequence>MSASLEALTIDPTGKATYIVQKEHAKGFSWGSISSNSSLSHDSGLTVHKDSPIMESYPIQVRKDLLPPEPLANALLDIYFADIHPYMPVINKSLFYHQWRYERENMSLFLLECMFGTACRLCEGPAIQDSPEDTNTAGVMWYRRALDHLDDFLDCARFTTVQGILILIKCKETMPGDGYYYRGWMMLSAAIRMGIDCGLNKSTTRNRSSPAEKRVWQVVSHIDQLMSTAQGRESQMSRANLDDTNYTADAGDDETELELLNNFTYLNMLIRLLRRATEIVTQWGSGFWPSDPRYKTLSQILESWQEKLPPQLRIQLPGSIAEPFPLPKHHFSVNLQIAFWMTSLLMYRPWLLHSPPEKSTTTEASKHISKAIYAAKAITQYVTAVYQQYGLKHFKYMLRGINFTIYACVAAVFVLIHATRFDSDALAYFHKLSEFLEIALSDSSSAEIKESLRKIRAAYPEYESFSKSPKTMQLNPMYATPGYGDPNVTG</sequence>
<keyword evidence="3" id="KW-0805">Transcription regulation</keyword>
<protein>
    <submittedName>
        <fullName evidence="9">Cutinase transcription factor 1 alpha</fullName>
    </submittedName>
</protein>
<accession>A0A1U7LS71</accession>
<dbReference type="OrthoDB" id="2283631at2759"/>
<dbReference type="PANTHER" id="PTHR31313">
    <property type="entry name" value="TY1 ENHANCER ACTIVATOR"/>
    <property type="match status" value="1"/>
</dbReference>
<feature type="transmembrane region" description="Helical" evidence="7">
    <location>
        <begin position="396"/>
        <end position="416"/>
    </location>
</feature>
<evidence type="ECO:0000256" key="4">
    <source>
        <dbReference type="ARBA" id="ARBA00023125"/>
    </source>
</evidence>
<keyword evidence="7" id="KW-1133">Transmembrane helix</keyword>
<evidence type="ECO:0000256" key="5">
    <source>
        <dbReference type="ARBA" id="ARBA00023163"/>
    </source>
</evidence>
<dbReference type="GO" id="GO:0003677">
    <property type="term" value="F:DNA binding"/>
    <property type="evidence" value="ECO:0007669"/>
    <property type="project" value="UniProtKB-KW"/>
</dbReference>
<organism evidence="9 10">
    <name type="scientific">Neolecta irregularis (strain DAH-3)</name>
    <dbReference type="NCBI Taxonomy" id="1198029"/>
    <lineage>
        <taxon>Eukaryota</taxon>
        <taxon>Fungi</taxon>
        <taxon>Dikarya</taxon>
        <taxon>Ascomycota</taxon>
        <taxon>Taphrinomycotina</taxon>
        <taxon>Neolectales</taxon>
        <taxon>Neolectaceae</taxon>
        <taxon>Neolecta</taxon>
    </lineage>
</organism>
<name>A0A1U7LS71_NEOID</name>
<comment type="caution">
    <text evidence="9">The sequence shown here is derived from an EMBL/GenBank/DDBJ whole genome shotgun (WGS) entry which is preliminary data.</text>
</comment>
<keyword evidence="2" id="KW-0862">Zinc</keyword>
<dbReference type="InterPro" id="IPR007219">
    <property type="entry name" value="XnlR_reg_dom"/>
</dbReference>
<evidence type="ECO:0000256" key="1">
    <source>
        <dbReference type="ARBA" id="ARBA00022723"/>
    </source>
</evidence>
<evidence type="ECO:0000256" key="7">
    <source>
        <dbReference type="SAM" id="Phobius"/>
    </source>
</evidence>
<keyword evidence="7" id="KW-0812">Transmembrane</keyword>
<evidence type="ECO:0000256" key="2">
    <source>
        <dbReference type="ARBA" id="ARBA00022833"/>
    </source>
</evidence>
<dbReference type="GO" id="GO:0008270">
    <property type="term" value="F:zinc ion binding"/>
    <property type="evidence" value="ECO:0007669"/>
    <property type="project" value="InterPro"/>
</dbReference>
<dbReference type="Proteomes" id="UP000186594">
    <property type="component" value="Unassembled WGS sequence"/>
</dbReference>
<dbReference type="AlphaFoldDB" id="A0A1U7LS71"/>
<keyword evidence="4" id="KW-0238">DNA-binding</keyword>
<dbReference type="EMBL" id="LXFE01000400">
    <property type="protein sequence ID" value="OLL25468.1"/>
    <property type="molecule type" value="Genomic_DNA"/>
</dbReference>
<evidence type="ECO:0000313" key="9">
    <source>
        <dbReference type="EMBL" id="OLL25468.1"/>
    </source>
</evidence>
<evidence type="ECO:0000313" key="10">
    <source>
        <dbReference type="Proteomes" id="UP000186594"/>
    </source>
</evidence>